<dbReference type="RefSeq" id="WP_096258061.1">
    <property type="nucleotide sequence ID" value="NZ_BDME01000001.1"/>
</dbReference>
<dbReference type="Pfam" id="PF00831">
    <property type="entry name" value="Ribosomal_L29"/>
    <property type="match status" value="1"/>
</dbReference>
<sequence length="68" mass="8000">MSYTKLNVADLVQKSEAELQELLKNKKMELFETRMKLKTMQLQDTSLVSKIRKDIARIKTAMRQKRGN</sequence>
<evidence type="ECO:0000313" key="7">
    <source>
        <dbReference type="Proteomes" id="UP000217944"/>
    </source>
</evidence>
<evidence type="ECO:0000256" key="2">
    <source>
        <dbReference type="ARBA" id="ARBA00022980"/>
    </source>
</evidence>
<dbReference type="InterPro" id="IPR036049">
    <property type="entry name" value="Ribosomal_uL29_sf"/>
</dbReference>
<dbReference type="EMBL" id="BDME01000001">
    <property type="protein sequence ID" value="GAX86897.1"/>
    <property type="molecule type" value="Genomic_DNA"/>
</dbReference>
<evidence type="ECO:0000256" key="4">
    <source>
        <dbReference type="ARBA" id="ARBA00035204"/>
    </source>
</evidence>
<dbReference type="HAMAP" id="MF_00374">
    <property type="entry name" value="Ribosomal_uL29"/>
    <property type="match status" value="1"/>
</dbReference>
<evidence type="ECO:0000256" key="1">
    <source>
        <dbReference type="ARBA" id="ARBA00009254"/>
    </source>
</evidence>
<comment type="caution">
    <text evidence="6">The sequence shown here is derived from an EMBL/GenBank/DDBJ whole genome shotgun (WGS) entry which is preliminary data.</text>
</comment>
<dbReference type="GO" id="GO:0006412">
    <property type="term" value="P:translation"/>
    <property type="evidence" value="ECO:0007669"/>
    <property type="project" value="UniProtKB-UniRule"/>
</dbReference>
<dbReference type="CDD" id="cd00427">
    <property type="entry name" value="Ribosomal_L29_HIP"/>
    <property type="match status" value="1"/>
</dbReference>
<evidence type="ECO:0000313" key="6">
    <source>
        <dbReference type="EMBL" id="GAX86897.1"/>
    </source>
</evidence>
<dbReference type="Proteomes" id="UP000217944">
    <property type="component" value="Unassembled WGS sequence"/>
</dbReference>
<dbReference type="SUPFAM" id="SSF46561">
    <property type="entry name" value="Ribosomal protein L29 (L29p)"/>
    <property type="match status" value="1"/>
</dbReference>
<dbReference type="NCBIfam" id="TIGR00012">
    <property type="entry name" value="L29"/>
    <property type="match status" value="1"/>
</dbReference>
<keyword evidence="7" id="KW-1185">Reference proteome</keyword>
<reference evidence="6 7" key="1">
    <citation type="journal article" date="2017" name="Syst. Appl. Microbiol.">
        <title>Lebetimonas natsushimae sp. nov., a novel strictly anaerobic, moderately thermophilic chemoautotroph isolated from a deep-sea hydrothermal vent polychaete nest in the Mid-Okinawa Trough.</title>
        <authorList>
            <person name="Nagata R."/>
            <person name="Takaki Y."/>
            <person name="Tame A."/>
            <person name="Nunoura T."/>
            <person name="Muto H."/>
            <person name="Mino S."/>
            <person name="Sawayama S."/>
            <person name="Takai K."/>
            <person name="Nakagawa S."/>
        </authorList>
    </citation>
    <scope>NUCLEOTIDE SEQUENCE [LARGE SCALE GENOMIC DNA]</scope>
    <source>
        <strain evidence="6 7">HS1857</strain>
    </source>
</reference>
<organism evidence="6 7">
    <name type="scientific">Lebetimonas natsushimae</name>
    <dbReference type="NCBI Taxonomy" id="1936991"/>
    <lineage>
        <taxon>Bacteria</taxon>
        <taxon>Pseudomonadati</taxon>
        <taxon>Campylobacterota</taxon>
        <taxon>Epsilonproteobacteria</taxon>
        <taxon>Nautiliales</taxon>
        <taxon>Nautiliaceae</taxon>
        <taxon>Lebetimonas</taxon>
    </lineage>
</organism>
<protein>
    <recommendedName>
        <fullName evidence="4 5">Large ribosomal subunit protein uL29</fullName>
    </recommendedName>
</protein>
<dbReference type="Gene3D" id="1.10.287.310">
    <property type="match status" value="1"/>
</dbReference>
<dbReference type="InterPro" id="IPR001854">
    <property type="entry name" value="Ribosomal_uL29"/>
</dbReference>
<comment type="similarity">
    <text evidence="1 5">Belongs to the universal ribosomal protein uL29 family.</text>
</comment>
<dbReference type="OrthoDB" id="5373225at2"/>
<evidence type="ECO:0000256" key="3">
    <source>
        <dbReference type="ARBA" id="ARBA00023274"/>
    </source>
</evidence>
<dbReference type="AlphaFoldDB" id="A0A292YA26"/>
<evidence type="ECO:0000256" key="5">
    <source>
        <dbReference type="HAMAP-Rule" id="MF_00374"/>
    </source>
</evidence>
<gene>
    <name evidence="5" type="primary">rpmC</name>
    <name evidence="6" type="ORF">LNAT_P0192</name>
</gene>
<accession>A0A292YA26</accession>
<dbReference type="GO" id="GO:1990904">
    <property type="term" value="C:ribonucleoprotein complex"/>
    <property type="evidence" value="ECO:0007669"/>
    <property type="project" value="UniProtKB-KW"/>
</dbReference>
<proteinExistence type="inferred from homology"/>
<keyword evidence="2 5" id="KW-0689">Ribosomal protein</keyword>
<dbReference type="GO" id="GO:0005840">
    <property type="term" value="C:ribosome"/>
    <property type="evidence" value="ECO:0007669"/>
    <property type="project" value="UniProtKB-KW"/>
</dbReference>
<name>A0A292YA26_9BACT</name>
<keyword evidence="3 5" id="KW-0687">Ribonucleoprotein</keyword>
<dbReference type="GO" id="GO:0003735">
    <property type="term" value="F:structural constituent of ribosome"/>
    <property type="evidence" value="ECO:0007669"/>
    <property type="project" value="InterPro"/>
</dbReference>